<dbReference type="InterPro" id="IPR028307">
    <property type="entry name" value="Lin-54_fam"/>
</dbReference>
<dbReference type="AlphaFoldDB" id="A0A2I4BDA4"/>
<dbReference type="InterPro" id="IPR005172">
    <property type="entry name" value="CRC"/>
</dbReference>
<gene>
    <name evidence="7" type="primary">tesmin</name>
</gene>
<dbReference type="CTD" id="9633"/>
<dbReference type="KEGG" id="alim:106518852"/>
<keyword evidence="3" id="KW-0539">Nucleus</keyword>
<feature type="region of interest" description="Disordered" evidence="4">
    <location>
        <begin position="1"/>
        <end position="28"/>
    </location>
</feature>
<comment type="subcellular location">
    <subcellularLocation>
        <location evidence="1">Nucleus</location>
    </subcellularLocation>
</comment>
<feature type="domain" description="CRC" evidence="5">
    <location>
        <begin position="235"/>
        <end position="348"/>
    </location>
</feature>
<reference evidence="7" key="1">
    <citation type="submission" date="2025-08" db="UniProtKB">
        <authorList>
            <consortium name="RefSeq"/>
        </authorList>
    </citation>
    <scope>IDENTIFICATION</scope>
</reference>
<dbReference type="RefSeq" id="XP_013865726.1">
    <property type="nucleotide sequence ID" value="XM_014010272.1"/>
</dbReference>
<evidence type="ECO:0000256" key="3">
    <source>
        <dbReference type="ARBA" id="ARBA00023242"/>
    </source>
</evidence>
<dbReference type="PANTHER" id="PTHR12446:SF34">
    <property type="entry name" value="PROTEIN LIN-54 HOMOLOG"/>
    <property type="match status" value="1"/>
</dbReference>
<evidence type="ECO:0000256" key="1">
    <source>
        <dbReference type="ARBA" id="ARBA00004123"/>
    </source>
</evidence>
<dbReference type="OrthoDB" id="6283463at2759"/>
<dbReference type="PANTHER" id="PTHR12446">
    <property type="entry name" value="TESMIN/TSO1-RELATED"/>
    <property type="match status" value="1"/>
</dbReference>
<evidence type="ECO:0000313" key="6">
    <source>
        <dbReference type="Proteomes" id="UP000192220"/>
    </source>
</evidence>
<feature type="compositionally biased region" description="Polar residues" evidence="4">
    <location>
        <begin position="1"/>
        <end position="15"/>
    </location>
</feature>
<evidence type="ECO:0000259" key="5">
    <source>
        <dbReference type="PROSITE" id="PS51634"/>
    </source>
</evidence>
<sequence>MMTSQSYTQAAQPGQGTDRDGGSTQVPVRVDPCSEMNLSEQGPIPLQQIIPPEMLDPYSFRSEHPCQPSQLMYPDFPVETHPSQYQVLNRVLPPGPPTCSQLSSASWFTDEPVCSGAMAGLHKHDVIDHQQFLEGPPEVTPPVTQTMMYNVTEGGQLVLVNPCEPGSMLHAVRYVEDHQNCGKTPGKESVLETPSQFPQYQHRARCFDECGDHADIFQPPVSAERSVGSFFQLKSRKPCHCTKSQCLKLYCECFANGLMCINCNCSNCYNNTSHEMMRQEAVKSCLDRNPKAFTPKIAAGRSGTAKGRHNKGCNCKRSGCLKNYCECYEASIMCTSSCKCVGCWNCEDNSMMEAKKMTGQVNERRPASVLTREVLETVCACLLAQAEESERKGQTPAVAQHMILQEFGCCLSEIAKALLK</sequence>
<keyword evidence="6" id="KW-1185">Reference proteome</keyword>
<dbReference type="Proteomes" id="UP000192220">
    <property type="component" value="Unplaced"/>
</dbReference>
<organism evidence="6 7">
    <name type="scientific">Austrofundulus limnaeus</name>
    <name type="common">Annual killifish</name>
    <dbReference type="NCBI Taxonomy" id="52670"/>
    <lineage>
        <taxon>Eukaryota</taxon>
        <taxon>Metazoa</taxon>
        <taxon>Chordata</taxon>
        <taxon>Craniata</taxon>
        <taxon>Vertebrata</taxon>
        <taxon>Euteleostomi</taxon>
        <taxon>Actinopterygii</taxon>
        <taxon>Neopterygii</taxon>
        <taxon>Teleostei</taxon>
        <taxon>Neoteleostei</taxon>
        <taxon>Acanthomorphata</taxon>
        <taxon>Ovalentaria</taxon>
        <taxon>Atherinomorphae</taxon>
        <taxon>Cyprinodontiformes</taxon>
        <taxon>Rivulidae</taxon>
        <taxon>Austrofundulus</taxon>
    </lineage>
</organism>
<dbReference type="PROSITE" id="PS51634">
    <property type="entry name" value="CRC"/>
    <property type="match status" value="1"/>
</dbReference>
<accession>A0A2I4BDA4</accession>
<dbReference type="STRING" id="52670.A0A2I4BDA4"/>
<evidence type="ECO:0000256" key="4">
    <source>
        <dbReference type="SAM" id="MobiDB-lite"/>
    </source>
</evidence>
<dbReference type="GO" id="GO:0006355">
    <property type="term" value="P:regulation of DNA-templated transcription"/>
    <property type="evidence" value="ECO:0007669"/>
    <property type="project" value="TreeGrafter"/>
</dbReference>
<comment type="similarity">
    <text evidence="2">Belongs to the lin-54 family.</text>
</comment>
<dbReference type="InParanoid" id="A0A2I4BDA4"/>
<dbReference type="GO" id="GO:0005634">
    <property type="term" value="C:nucleus"/>
    <property type="evidence" value="ECO:0007669"/>
    <property type="project" value="UniProtKB-SubCell"/>
</dbReference>
<dbReference type="InterPro" id="IPR033467">
    <property type="entry name" value="Tesmin/TSO1-like_CXC"/>
</dbReference>
<evidence type="ECO:0000256" key="2">
    <source>
        <dbReference type="ARBA" id="ARBA00007267"/>
    </source>
</evidence>
<proteinExistence type="inferred from homology"/>
<evidence type="ECO:0000313" key="7">
    <source>
        <dbReference type="RefSeq" id="XP_013865726.1"/>
    </source>
</evidence>
<dbReference type="SMART" id="SM01114">
    <property type="entry name" value="CXC"/>
    <property type="match status" value="2"/>
</dbReference>
<dbReference type="Pfam" id="PF03638">
    <property type="entry name" value="TCR"/>
    <property type="match status" value="2"/>
</dbReference>
<protein>
    <submittedName>
        <fullName evidence="7">Spexin prohormone 2</fullName>
    </submittedName>
</protein>
<name>A0A2I4BDA4_AUSLI</name>